<sequence length="142" mass="15018">MSKYLKVGLALSGIILFGAGCAKYSASPLATPATPEAAAPTAIGESQSGSEAVIEYNDGVFNPDTLRVLVGTKVTFVNKGTKEVWPASGRHPTHEICPGFDALNGLKQGETYSHVFDKTAECPFHNHMMPTEHGSIEVKAAE</sequence>
<dbReference type="PROSITE" id="PS51257">
    <property type="entry name" value="PROKAR_LIPOPROTEIN"/>
    <property type="match status" value="1"/>
</dbReference>
<protein>
    <recommendedName>
        <fullName evidence="4">EfeO-type cupredoxin-like domain-containing protein</fullName>
    </recommendedName>
</protein>
<organism evidence="2 3">
    <name type="scientific">Candidatus Uhrbacteria bacterium RIFCSPLOWO2_01_FULL_47_24</name>
    <dbReference type="NCBI Taxonomy" id="1802401"/>
    <lineage>
        <taxon>Bacteria</taxon>
        <taxon>Candidatus Uhriibacteriota</taxon>
    </lineage>
</organism>
<evidence type="ECO:0000313" key="3">
    <source>
        <dbReference type="Proteomes" id="UP000176897"/>
    </source>
</evidence>
<dbReference type="STRING" id="1802401.A3B21_03315"/>
<gene>
    <name evidence="2" type="ORF">A3B21_03315</name>
</gene>
<dbReference type="SUPFAM" id="SSF49503">
    <property type="entry name" value="Cupredoxins"/>
    <property type="match status" value="1"/>
</dbReference>
<keyword evidence="1" id="KW-0732">Signal</keyword>
<accession>A0A1F7UQU6</accession>
<evidence type="ECO:0008006" key="4">
    <source>
        <dbReference type="Google" id="ProtNLM"/>
    </source>
</evidence>
<dbReference type="EMBL" id="MGEJ01000016">
    <property type="protein sequence ID" value="OGL80047.1"/>
    <property type="molecule type" value="Genomic_DNA"/>
</dbReference>
<feature type="chain" id="PRO_5009533112" description="EfeO-type cupredoxin-like domain-containing protein" evidence="1">
    <location>
        <begin position="23"/>
        <end position="142"/>
    </location>
</feature>
<evidence type="ECO:0000256" key="1">
    <source>
        <dbReference type="SAM" id="SignalP"/>
    </source>
</evidence>
<feature type="signal peptide" evidence="1">
    <location>
        <begin position="1"/>
        <end position="22"/>
    </location>
</feature>
<proteinExistence type="predicted"/>
<dbReference type="AlphaFoldDB" id="A0A1F7UQU6"/>
<name>A0A1F7UQU6_9BACT</name>
<dbReference type="Proteomes" id="UP000176897">
    <property type="component" value="Unassembled WGS sequence"/>
</dbReference>
<evidence type="ECO:0000313" key="2">
    <source>
        <dbReference type="EMBL" id="OGL80047.1"/>
    </source>
</evidence>
<dbReference type="Gene3D" id="2.60.40.420">
    <property type="entry name" value="Cupredoxins - blue copper proteins"/>
    <property type="match status" value="1"/>
</dbReference>
<comment type="caution">
    <text evidence="2">The sequence shown here is derived from an EMBL/GenBank/DDBJ whole genome shotgun (WGS) entry which is preliminary data.</text>
</comment>
<reference evidence="2 3" key="1">
    <citation type="journal article" date="2016" name="Nat. Commun.">
        <title>Thousands of microbial genomes shed light on interconnected biogeochemical processes in an aquifer system.</title>
        <authorList>
            <person name="Anantharaman K."/>
            <person name="Brown C.T."/>
            <person name="Hug L.A."/>
            <person name="Sharon I."/>
            <person name="Castelle C.J."/>
            <person name="Probst A.J."/>
            <person name="Thomas B.C."/>
            <person name="Singh A."/>
            <person name="Wilkins M.J."/>
            <person name="Karaoz U."/>
            <person name="Brodie E.L."/>
            <person name="Williams K.H."/>
            <person name="Hubbard S.S."/>
            <person name="Banfield J.F."/>
        </authorList>
    </citation>
    <scope>NUCLEOTIDE SEQUENCE [LARGE SCALE GENOMIC DNA]</scope>
</reference>
<dbReference type="InterPro" id="IPR008972">
    <property type="entry name" value="Cupredoxin"/>
</dbReference>